<feature type="domain" description="Metallo-beta-lactamase" evidence="1">
    <location>
        <begin position="12"/>
        <end position="190"/>
    </location>
</feature>
<dbReference type="SUPFAM" id="SSF56281">
    <property type="entry name" value="Metallo-hydrolase/oxidoreductase"/>
    <property type="match status" value="1"/>
</dbReference>
<dbReference type="InterPro" id="IPR036866">
    <property type="entry name" value="RibonucZ/Hydroxyglut_hydro"/>
</dbReference>
<dbReference type="STRING" id="639282.DEFDS_2161"/>
<organism evidence="2 3">
    <name type="scientific">Deferribacter desulfuricans (strain DSM 14783 / JCM 11476 / NBRC 101012 / SSM1)</name>
    <dbReference type="NCBI Taxonomy" id="639282"/>
    <lineage>
        <taxon>Bacteria</taxon>
        <taxon>Pseudomonadati</taxon>
        <taxon>Deferribacterota</taxon>
        <taxon>Deferribacteres</taxon>
        <taxon>Deferribacterales</taxon>
        <taxon>Deferribacteraceae</taxon>
        <taxon>Deferribacter</taxon>
    </lineage>
</organism>
<dbReference type="HOGENOM" id="CLU_073253_0_0_0"/>
<dbReference type="PANTHER" id="PTHR47619">
    <property type="entry name" value="METALLO-HYDROLASE YYCJ-RELATED"/>
    <property type="match status" value="1"/>
</dbReference>
<dbReference type="Gene3D" id="3.60.15.10">
    <property type="entry name" value="Ribonuclease Z/Hydroxyacylglutathione hydrolase-like"/>
    <property type="match status" value="1"/>
</dbReference>
<accession>D3PA68</accession>
<dbReference type="InterPro" id="IPR001279">
    <property type="entry name" value="Metallo-B-lactamas"/>
</dbReference>
<evidence type="ECO:0000259" key="1">
    <source>
        <dbReference type="SMART" id="SM00849"/>
    </source>
</evidence>
<keyword evidence="3" id="KW-1185">Reference proteome</keyword>
<protein>
    <recommendedName>
        <fullName evidence="1">Metallo-beta-lactamase domain-containing protein</fullName>
    </recommendedName>
</protein>
<dbReference type="AlphaFoldDB" id="D3PA68"/>
<dbReference type="EMBL" id="AP011529">
    <property type="protein sequence ID" value="BAI81608.1"/>
    <property type="molecule type" value="Genomic_DNA"/>
</dbReference>
<dbReference type="RefSeq" id="WP_013008853.1">
    <property type="nucleotide sequence ID" value="NC_013939.1"/>
</dbReference>
<reference evidence="2 3" key="1">
    <citation type="journal article" date="2010" name="DNA Res.">
        <title>Bacterial lifestyle in a deep-sea hydrothermal vent chimney revealed by the genome sequence of the thermophilic bacterium Deferribacter desulfuricans SSM1.</title>
        <authorList>
            <person name="Takaki Y."/>
            <person name="Shimamura S."/>
            <person name="Nakagawa S."/>
            <person name="Fukuhara Y."/>
            <person name="Horikawa H."/>
            <person name="Ankai A."/>
            <person name="Harada T."/>
            <person name="Hosoyama A."/>
            <person name="Oguchi A."/>
            <person name="Fukui S."/>
            <person name="Fujita N."/>
            <person name="Takami H."/>
            <person name="Takai K."/>
        </authorList>
    </citation>
    <scope>NUCLEOTIDE SEQUENCE [LARGE SCALE GENOMIC DNA]</scope>
    <source>
        <strain evidence="3">DSM 14783 / JCM 11476 / NBRC 101012 / SSM1</strain>
    </source>
</reference>
<dbReference type="SMART" id="SM00849">
    <property type="entry name" value="Lactamase_B"/>
    <property type="match status" value="1"/>
</dbReference>
<dbReference type="OrthoDB" id="9781189at2"/>
<dbReference type="PANTHER" id="PTHR47619:SF1">
    <property type="entry name" value="EXODEOXYRIBONUCLEASE WALJ"/>
    <property type="match status" value="1"/>
</dbReference>
<name>D3PA68_DEFDS</name>
<evidence type="ECO:0000313" key="2">
    <source>
        <dbReference type="EMBL" id="BAI81608.1"/>
    </source>
</evidence>
<evidence type="ECO:0000313" key="3">
    <source>
        <dbReference type="Proteomes" id="UP000001520"/>
    </source>
</evidence>
<dbReference type="KEGG" id="ddf:DEFDS_2161"/>
<dbReference type="Pfam" id="PF12706">
    <property type="entry name" value="Lactamase_B_2"/>
    <property type="match status" value="1"/>
</dbReference>
<dbReference type="InterPro" id="IPR052533">
    <property type="entry name" value="WalJ/YycJ-like"/>
</dbReference>
<dbReference type="eggNOG" id="COG1235">
    <property type="taxonomic scope" value="Bacteria"/>
</dbReference>
<dbReference type="Proteomes" id="UP000001520">
    <property type="component" value="Chromosome"/>
</dbReference>
<gene>
    <name evidence="2" type="ordered locus">DEFDS_2161</name>
</gene>
<proteinExistence type="predicted"/>
<sequence length="255" mass="29069">MMFMNIISSGSKGNCYSICTDDSIIIIDIGVSLTRILNSLEENELKNKDLFLFLTHEHIDHTKGLRTFINNFSPNVFCSMGTALEISKKYELDPSNFYILDEQKLYKIDGFEVAPFKVLHDGAEPFGYHFIIDGKGVTFSTDLGVITDDIIDFLNDSHLAIVESNYEDTLLQNGNYPGFLKNRIKSVKGHLSNKQAINALSMLNTKKLQTVYLGHISEENNRYDIIEKYVSYCNLTFNFTTKYLKQEESVKNIPI</sequence>